<reference evidence="3" key="1">
    <citation type="submission" date="2021-01" db="EMBL/GenBank/DDBJ databases">
        <authorList>
            <person name="Corre E."/>
            <person name="Pelletier E."/>
            <person name="Niang G."/>
            <person name="Scheremetjew M."/>
            <person name="Finn R."/>
            <person name="Kale V."/>
            <person name="Holt S."/>
            <person name="Cochrane G."/>
            <person name="Meng A."/>
            <person name="Brown T."/>
            <person name="Cohen L."/>
        </authorList>
    </citation>
    <scope>NUCLEOTIDE SEQUENCE</scope>
    <source>
        <strain evidence="3">CT5</strain>
    </source>
</reference>
<evidence type="ECO:0000313" key="3">
    <source>
        <dbReference type="EMBL" id="CAE0383464.1"/>
    </source>
</evidence>
<feature type="region of interest" description="Disordered" evidence="1">
    <location>
        <begin position="121"/>
        <end position="280"/>
    </location>
</feature>
<sequence length="280" mass="32080">MLLLIWTDLIRSQFQGTLLRLCSYIIRFLIIRYVLFMISFCLGQEFWIFARLFDLNVTIKDTFFPIISINKNKKGLSYLKIFLMFIIFMLVVYVYLIARKHIHATQTMDFLIPKNDNQTNHLEGNNTEPILKNTTQDTIPPKVSDPTSQIPLKEDPKPTKDTKPADPSPSTNSKKSSPDQKAPATDPHEEKVQPKEGEQAGMEEKKEQRGSSEEFKEDTEQNNPPTPHKAETPTKPPPTPSKSNPKRSQKSKPSKNKVKPNKETLNKLSSLKQKSTRKKS</sequence>
<evidence type="ECO:0000256" key="2">
    <source>
        <dbReference type="SAM" id="Phobius"/>
    </source>
</evidence>
<feature type="compositionally biased region" description="Polar residues" evidence="1">
    <location>
        <begin position="121"/>
        <end position="138"/>
    </location>
</feature>
<feature type="transmembrane region" description="Helical" evidence="2">
    <location>
        <begin position="78"/>
        <end position="98"/>
    </location>
</feature>
<feature type="compositionally biased region" description="Basic residues" evidence="1">
    <location>
        <begin position="244"/>
        <end position="259"/>
    </location>
</feature>
<feature type="transmembrane region" description="Helical" evidence="2">
    <location>
        <begin position="21"/>
        <end position="50"/>
    </location>
</feature>
<accession>A0A7S3NW04</accession>
<organism evidence="3">
    <name type="scientific">Euplotes crassus</name>
    <dbReference type="NCBI Taxonomy" id="5936"/>
    <lineage>
        <taxon>Eukaryota</taxon>
        <taxon>Sar</taxon>
        <taxon>Alveolata</taxon>
        <taxon>Ciliophora</taxon>
        <taxon>Intramacronucleata</taxon>
        <taxon>Spirotrichea</taxon>
        <taxon>Hypotrichia</taxon>
        <taxon>Euplotida</taxon>
        <taxon>Euplotidae</taxon>
        <taxon>Moneuplotes</taxon>
    </lineage>
</organism>
<dbReference type="AlphaFoldDB" id="A0A7S3NW04"/>
<keyword evidence="2" id="KW-0812">Transmembrane</keyword>
<name>A0A7S3NW04_EUPCR</name>
<gene>
    <name evidence="3" type="ORF">ECRA1380_LOCUS8426</name>
</gene>
<evidence type="ECO:0000256" key="1">
    <source>
        <dbReference type="SAM" id="MobiDB-lite"/>
    </source>
</evidence>
<dbReference type="EMBL" id="HBIK01017838">
    <property type="protein sequence ID" value="CAE0383464.1"/>
    <property type="molecule type" value="Transcribed_RNA"/>
</dbReference>
<proteinExistence type="predicted"/>
<keyword evidence="2" id="KW-1133">Transmembrane helix</keyword>
<keyword evidence="2" id="KW-0472">Membrane</keyword>
<feature type="compositionally biased region" description="Basic and acidic residues" evidence="1">
    <location>
        <begin position="186"/>
        <end position="214"/>
    </location>
</feature>
<protein>
    <submittedName>
        <fullName evidence="3">Uncharacterized protein</fullName>
    </submittedName>
</protein>
<feature type="compositionally biased region" description="Basic and acidic residues" evidence="1">
    <location>
        <begin position="152"/>
        <end position="164"/>
    </location>
</feature>